<comment type="caution">
    <text evidence="4">The sequence shown here is derived from an EMBL/GenBank/DDBJ whole genome shotgun (WGS) entry which is preliminary data.</text>
</comment>
<dbReference type="EMBL" id="DSRP01000485">
    <property type="protein sequence ID" value="HGG92694.1"/>
    <property type="molecule type" value="Genomic_DNA"/>
</dbReference>
<protein>
    <submittedName>
        <fullName evidence="4">Uncharacterized protein</fullName>
    </submittedName>
</protein>
<feature type="transmembrane region" description="Helical" evidence="3">
    <location>
        <begin position="299"/>
        <end position="317"/>
    </location>
</feature>
<feature type="compositionally biased region" description="Low complexity" evidence="2">
    <location>
        <begin position="28"/>
        <end position="125"/>
    </location>
</feature>
<proteinExistence type="predicted"/>
<keyword evidence="3" id="KW-0472">Membrane</keyword>
<evidence type="ECO:0000256" key="1">
    <source>
        <dbReference type="SAM" id="Coils"/>
    </source>
</evidence>
<feature type="coiled-coil region" evidence="1">
    <location>
        <begin position="231"/>
        <end position="265"/>
    </location>
</feature>
<keyword evidence="1" id="KW-0175">Coiled coil</keyword>
<evidence type="ECO:0000313" key="4">
    <source>
        <dbReference type="EMBL" id="HGG92694.1"/>
    </source>
</evidence>
<feature type="region of interest" description="Disordered" evidence="2">
    <location>
        <begin position="27"/>
        <end position="125"/>
    </location>
</feature>
<name>A0A7C4EMD6_9BACT</name>
<accession>A0A7C4EMD6</accession>
<evidence type="ECO:0000256" key="2">
    <source>
        <dbReference type="SAM" id="MobiDB-lite"/>
    </source>
</evidence>
<reference evidence="4" key="1">
    <citation type="journal article" date="2020" name="mSystems">
        <title>Genome- and Community-Level Interaction Insights into Carbon Utilization and Element Cycling Functions of Hydrothermarchaeota in Hydrothermal Sediment.</title>
        <authorList>
            <person name="Zhou Z."/>
            <person name="Liu Y."/>
            <person name="Xu W."/>
            <person name="Pan J."/>
            <person name="Luo Z.H."/>
            <person name="Li M."/>
        </authorList>
    </citation>
    <scope>NUCLEOTIDE SEQUENCE [LARGE SCALE GENOMIC DNA]</scope>
    <source>
        <strain evidence="4">SpSt-413</strain>
    </source>
</reference>
<keyword evidence="3" id="KW-0812">Transmembrane</keyword>
<gene>
    <name evidence="4" type="ORF">ENR59_07045</name>
</gene>
<evidence type="ECO:0000256" key="3">
    <source>
        <dbReference type="SAM" id="Phobius"/>
    </source>
</evidence>
<keyword evidence="3" id="KW-1133">Transmembrane helix</keyword>
<dbReference type="AlphaFoldDB" id="A0A7C4EMD6"/>
<organism evidence="4">
    <name type="scientific">Fundidesulfovibrio putealis</name>
    <dbReference type="NCBI Taxonomy" id="270496"/>
    <lineage>
        <taxon>Bacteria</taxon>
        <taxon>Pseudomonadati</taxon>
        <taxon>Thermodesulfobacteriota</taxon>
        <taxon>Desulfovibrionia</taxon>
        <taxon>Desulfovibrionales</taxon>
        <taxon>Desulfovibrionaceae</taxon>
        <taxon>Fundidesulfovibrio</taxon>
    </lineage>
</organism>
<sequence length="322" mass="33278">MRSRAILALVLSLCLVLGPAGLALAKKSGGSFSSGGSRSSSSGWSSSSRPSTPSAPSGSSSSSSSGWSSGSTTRQATPAQPSGSGQLPSSGQQGSSGSSWSNSGGAATSSGAKAGGTSAFSSSGSDAVKRQASTTAFKEYQGKYAKSGNAVPGQVGTNKPILNQNRTFGSFQDYDAYRGSYYAGRGWSTPGYAFNSFSSFGMWDAMFMWFMLSNLTSGAGFFHNRQNDPGVQAFRQEAQKLSESNADLKKQVDELNTKLDAMKKEGKPVDPDAPLPSDVDPNVALAQPRIEESGGGTGWLLPLGMVLVAGGIGYMVFARRRA</sequence>